<keyword evidence="2" id="KW-0813">Transport</keyword>
<dbReference type="AlphaFoldDB" id="A0A0H2KPS1"/>
<proteinExistence type="predicted"/>
<keyword evidence="4 7" id="KW-0812">Transmembrane</keyword>
<dbReference type="SUPFAM" id="SSF103473">
    <property type="entry name" value="MFS general substrate transporter"/>
    <property type="match status" value="1"/>
</dbReference>
<organism evidence="9 10">
    <name type="scientific">Cellulosimicrobium funkei</name>
    <dbReference type="NCBI Taxonomy" id="264251"/>
    <lineage>
        <taxon>Bacteria</taxon>
        <taxon>Bacillati</taxon>
        <taxon>Actinomycetota</taxon>
        <taxon>Actinomycetes</taxon>
        <taxon>Micrococcales</taxon>
        <taxon>Promicromonosporaceae</taxon>
        <taxon>Cellulosimicrobium</taxon>
    </lineage>
</organism>
<feature type="transmembrane region" description="Helical" evidence="7">
    <location>
        <begin position="207"/>
        <end position="229"/>
    </location>
</feature>
<evidence type="ECO:0000313" key="9">
    <source>
        <dbReference type="EMBL" id="KLN35173.1"/>
    </source>
</evidence>
<comment type="caution">
    <text evidence="9">The sequence shown here is derived from an EMBL/GenBank/DDBJ whole genome shotgun (WGS) entry which is preliminary data.</text>
</comment>
<feature type="transmembrane region" description="Helical" evidence="7">
    <location>
        <begin position="363"/>
        <end position="389"/>
    </location>
</feature>
<dbReference type="RefSeq" id="WP_052877546.1">
    <property type="nucleotide sequence ID" value="NZ_JNBQ01000006.1"/>
</dbReference>
<evidence type="ECO:0000256" key="3">
    <source>
        <dbReference type="ARBA" id="ARBA00022475"/>
    </source>
</evidence>
<dbReference type="InterPro" id="IPR011701">
    <property type="entry name" value="MFS"/>
</dbReference>
<feature type="transmembrane region" description="Helical" evidence="7">
    <location>
        <begin position="339"/>
        <end position="357"/>
    </location>
</feature>
<feature type="transmembrane region" description="Helical" evidence="7">
    <location>
        <begin position="112"/>
        <end position="133"/>
    </location>
</feature>
<evidence type="ECO:0000256" key="1">
    <source>
        <dbReference type="ARBA" id="ARBA00004651"/>
    </source>
</evidence>
<feature type="transmembrane region" description="Helical" evidence="7">
    <location>
        <begin position="410"/>
        <end position="431"/>
    </location>
</feature>
<dbReference type="Pfam" id="PF07690">
    <property type="entry name" value="MFS_1"/>
    <property type="match status" value="2"/>
</dbReference>
<feature type="transmembrane region" description="Helical" evidence="7">
    <location>
        <begin position="235"/>
        <end position="253"/>
    </location>
</feature>
<feature type="transmembrane region" description="Helical" evidence="7">
    <location>
        <begin position="443"/>
        <end position="460"/>
    </location>
</feature>
<dbReference type="EMBL" id="JNBQ01000006">
    <property type="protein sequence ID" value="KLN35173.1"/>
    <property type="molecule type" value="Genomic_DNA"/>
</dbReference>
<reference evidence="9 10" key="1">
    <citation type="submission" date="2014-05" db="EMBL/GenBank/DDBJ databases">
        <title>Cellulosimicrobium funkei U11 genome.</title>
        <authorList>
            <person name="Hu C."/>
            <person name="Gong Y."/>
            <person name="Wan W."/>
            <person name="Jiang M."/>
        </authorList>
    </citation>
    <scope>NUCLEOTIDE SEQUENCE [LARGE SCALE GENOMIC DNA]</scope>
    <source>
        <strain evidence="9 10">U11</strain>
    </source>
</reference>
<dbReference type="Gene3D" id="1.20.1250.20">
    <property type="entry name" value="MFS general substrate transporter like domains"/>
    <property type="match status" value="2"/>
</dbReference>
<keyword evidence="5 7" id="KW-1133">Transmembrane helix</keyword>
<dbReference type="GO" id="GO:0005886">
    <property type="term" value="C:plasma membrane"/>
    <property type="evidence" value="ECO:0007669"/>
    <property type="project" value="UniProtKB-SubCell"/>
</dbReference>
<dbReference type="InterPro" id="IPR004638">
    <property type="entry name" value="EmrB-like"/>
</dbReference>
<keyword evidence="3" id="KW-1003">Cell membrane</keyword>
<feature type="transmembrane region" description="Helical" evidence="7">
    <location>
        <begin position="56"/>
        <end position="74"/>
    </location>
</feature>
<evidence type="ECO:0000256" key="2">
    <source>
        <dbReference type="ARBA" id="ARBA00022448"/>
    </source>
</evidence>
<gene>
    <name evidence="9" type="ORF">FB00_08480</name>
</gene>
<dbReference type="InterPro" id="IPR036259">
    <property type="entry name" value="MFS_trans_sf"/>
</dbReference>
<feature type="transmembrane region" description="Helical" evidence="7">
    <location>
        <begin position="145"/>
        <end position="167"/>
    </location>
</feature>
<evidence type="ECO:0000256" key="5">
    <source>
        <dbReference type="ARBA" id="ARBA00022989"/>
    </source>
</evidence>
<feature type="transmembrane region" description="Helical" evidence="7">
    <location>
        <begin position="173"/>
        <end position="195"/>
    </location>
</feature>
<feature type="transmembrane region" description="Helical" evidence="7">
    <location>
        <begin position="86"/>
        <end position="106"/>
    </location>
</feature>
<evidence type="ECO:0000259" key="8">
    <source>
        <dbReference type="PROSITE" id="PS50850"/>
    </source>
</evidence>
<dbReference type="InterPro" id="IPR020846">
    <property type="entry name" value="MFS_dom"/>
</dbReference>
<name>A0A0H2KPS1_9MICO</name>
<feature type="transmembrane region" description="Helical" evidence="7">
    <location>
        <begin position="297"/>
        <end position="327"/>
    </location>
</feature>
<dbReference type="NCBIfam" id="TIGR00711">
    <property type="entry name" value="efflux_EmrB"/>
    <property type="match status" value="1"/>
</dbReference>
<keyword evidence="10" id="KW-1185">Reference proteome</keyword>
<dbReference type="PATRIC" id="fig|264251.5.peg.1724"/>
<evidence type="ECO:0000313" key="10">
    <source>
        <dbReference type="Proteomes" id="UP000035265"/>
    </source>
</evidence>
<dbReference type="GO" id="GO:0022857">
    <property type="term" value="F:transmembrane transporter activity"/>
    <property type="evidence" value="ECO:0007669"/>
    <property type="project" value="InterPro"/>
</dbReference>
<keyword evidence="6 7" id="KW-0472">Membrane</keyword>
<protein>
    <recommendedName>
        <fullName evidence="8">Major facilitator superfamily (MFS) profile domain-containing protein</fullName>
    </recommendedName>
</protein>
<feature type="transmembrane region" description="Helical" evidence="7">
    <location>
        <begin position="273"/>
        <end position="291"/>
    </location>
</feature>
<dbReference type="Proteomes" id="UP000035265">
    <property type="component" value="Unassembled WGS sequence"/>
</dbReference>
<dbReference type="PROSITE" id="PS50850">
    <property type="entry name" value="MFS"/>
    <property type="match status" value="1"/>
</dbReference>
<dbReference type="STRING" id="264251.FB00_08480"/>
<dbReference type="PANTHER" id="PTHR23501">
    <property type="entry name" value="MAJOR FACILITATOR SUPERFAMILY"/>
    <property type="match status" value="1"/>
</dbReference>
<comment type="subcellular location">
    <subcellularLocation>
        <location evidence="1">Cell membrane</location>
        <topology evidence="1">Multi-pass membrane protein</topology>
    </subcellularLocation>
</comment>
<sequence>MSSVAETREFTGASGAARSNAGIVLLTAGGVLALLATTIVGATVPALAHELGAGSSVHWVTTAYLLATAVAVPLGGWASLRFGVRATWLTGLAVFVVGATVAALAPDLGTLVVARGVQGLGGGALEPLMLTAVARAAGPARMGRVMGVVAAAMSIGPLAGPVLGGVAADTVGWRWSLGLIAVLGVVVLVGSVVTVRDAERTPVRLDAVGLALLATATSTALVALSRGAAAGVDGGLVALVAVSALGFVAFVLVARRRGAAAIVDLGTFRYPGFAPGIVIMALLGLSIYPLFFGLPQYLVSVAGLSASVAGAMLVPYAVGTLVAMPVAGRWSDRLGAPRPVAAGAVVALVGAVLLVTSGPSTPFAVFVVASLAIGLGLGSIGSPTVSAVYRALPVPLVPSGSTVLFIGNQLGGALGVAVLAAILAAAGGRGAGGWPAAAGATPFWLAVVAAVLVAVLAPALRAPAVSPTAGAAA</sequence>
<accession>A0A0H2KPS1</accession>
<evidence type="ECO:0000256" key="6">
    <source>
        <dbReference type="ARBA" id="ARBA00023136"/>
    </source>
</evidence>
<feature type="domain" description="Major facilitator superfamily (MFS) profile" evidence="8">
    <location>
        <begin position="22"/>
        <end position="465"/>
    </location>
</feature>
<evidence type="ECO:0000256" key="4">
    <source>
        <dbReference type="ARBA" id="ARBA00022692"/>
    </source>
</evidence>
<feature type="transmembrane region" description="Helical" evidence="7">
    <location>
        <begin position="21"/>
        <end position="44"/>
    </location>
</feature>
<evidence type="ECO:0000256" key="7">
    <source>
        <dbReference type="SAM" id="Phobius"/>
    </source>
</evidence>
<dbReference type="PANTHER" id="PTHR23501:SF1">
    <property type="entry name" value="TRANSPORT PROTEIN HSRA-RELATED"/>
    <property type="match status" value="1"/>
</dbReference>